<dbReference type="Gene3D" id="3.30.1330.60">
    <property type="entry name" value="OmpA-like domain"/>
    <property type="match status" value="1"/>
</dbReference>
<organism evidence="1 2">
    <name type="scientific">Bacteroides faecium</name>
    <dbReference type="NCBI Taxonomy" id="2715212"/>
    <lineage>
        <taxon>Bacteria</taxon>
        <taxon>Pseudomonadati</taxon>
        <taxon>Bacteroidota</taxon>
        <taxon>Bacteroidia</taxon>
        <taxon>Bacteroidales</taxon>
        <taxon>Bacteroidaceae</taxon>
        <taxon>Bacteroides</taxon>
    </lineage>
</organism>
<dbReference type="EMBL" id="CP050831">
    <property type="protein sequence ID" value="QIU95842.1"/>
    <property type="molecule type" value="Genomic_DNA"/>
</dbReference>
<keyword evidence="2" id="KW-1185">Reference proteome</keyword>
<dbReference type="AlphaFoldDB" id="A0A6H0KR54"/>
<dbReference type="InterPro" id="IPR036737">
    <property type="entry name" value="OmpA-like_sf"/>
</dbReference>
<gene>
    <name evidence="1" type="ORF">BacF7301_17540</name>
</gene>
<sequence length="387" mass="44588">MNSFLIIISSFFVSMTAISTSAQNCDSIKIKDFSIEKNLQGDSVSLRFNLLVAPGITKANDELSLTPILIDIRGNQSFTFPSIRVNGKIREKIVRRKEVLHPSETEKDSIYMVANRQWNTISYSTPMLVNELWVWQAKLLLRRQLRRCCMEKELDMVELLAWNRSEEYSIVKPEIKDKAEVPEILPHKCVTEILAETEKFVEPIENYSTDRKLLAGEQEGAQIVYFKLAKAEIDNSYLDNEKVLEHIIDVTRRISEDPEVEIARVVLLGLSSPEGAFDFNKQLSGKRAEALKQYITSRIALPDSCFALVNGDEGWEELRYKVERSDMADRADVLKIIDSVPIGKGREGQLQRLKKGVPYRFLKEHFFPQLRRAGYIKVYYRMKDKDI</sequence>
<reference evidence="1 2" key="1">
    <citation type="submission" date="2020-03" db="EMBL/GenBank/DDBJ databases">
        <title>Genomic analysis of Bacteroides faecium CBA7301.</title>
        <authorList>
            <person name="Kim J."/>
            <person name="Roh S.W."/>
        </authorList>
    </citation>
    <scope>NUCLEOTIDE SEQUENCE [LARGE SCALE GENOMIC DNA]</scope>
    <source>
        <strain evidence="1 2">CBA7301</strain>
    </source>
</reference>
<proteinExistence type="predicted"/>
<dbReference type="RefSeq" id="WP_167964814.1">
    <property type="nucleotide sequence ID" value="NZ_CP050831.1"/>
</dbReference>
<dbReference type="Proteomes" id="UP000501780">
    <property type="component" value="Chromosome"/>
</dbReference>
<evidence type="ECO:0000313" key="2">
    <source>
        <dbReference type="Proteomes" id="UP000501780"/>
    </source>
</evidence>
<accession>A0A6H0KR54</accession>
<evidence type="ECO:0000313" key="1">
    <source>
        <dbReference type="EMBL" id="QIU95842.1"/>
    </source>
</evidence>
<dbReference type="KEGG" id="bfc:BacF7301_17540"/>
<name>A0A6H0KR54_9BACE</name>
<dbReference type="SUPFAM" id="SSF103088">
    <property type="entry name" value="OmpA-like"/>
    <property type="match status" value="1"/>
</dbReference>
<protein>
    <submittedName>
        <fullName evidence="1">DUF3868 domain-containing protein</fullName>
    </submittedName>
</protein>